<dbReference type="Proteomes" id="UP000045285">
    <property type="component" value="Unassembled WGS sequence"/>
</dbReference>
<dbReference type="EMBL" id="CCMZ01000075">
    <property type="protein sequence ID" value="CDX28348.1"/>
    <property type="molecule type" value="Genomic_DNA"/>
</dbReference>
<sequence>MKKEVRSPRDVRREPEASGWRSAAGLLILILGFLPESILVPGAGEANGRTETRHVYEDTLTGANGAQSRRIPLGNAKPSASGTGLAPELETLGGRRAPRGPADSGLIYPQMNPTSNAI</sequence>
<evidence type="ECO:0000313" key="3">
    <source>
        <dbReference type="Proteomes" id="UP000045285"/>
    </source>
</evidence>
<organism evidence="2 3">
    <name type="scientific">Mesorhizobium plurifarium</name>
    <dbReference type="NCBI Taxonomy" id="69974"/>
    <lineage>
        <taxon>Bacteria</taxon>
        <taxon>Pseudomonadati</taxon>
        <taxon>Pseudomonadota</taxon>
        <taxon>Alphaproteobacteria</taxon>
        <taxon>Hyphomicrobiales</taxon>
        <taxon>Phyllobacteriaceae</taxon>
        <taxon>Mesorhizobium</taxon>
    </lineage>
</organism>
<keyword evidence="3" id="KW-1185">Reference proteome</keyword>
<accession>A0A090EDV2</accession>
<proteinExistence type="predicted"/>
<name>A0A090EDV2_MESPL</name>
<gene>
    <name evidence="2" type="ORF">MPL3356_80219</name>
</gene>
<feature type="region of interest" description="Disordered" evidence="1">
    <location>
        <begin position="60"/>
        <end position="118"/>
    </location>
</feature>
<evidence type="ECO:0000313" key="2">
    <source>
        <dbReference type="EMBL" id="CDX28348.1"/>
    </source>
</evidence>
<protein>
    <submittedName>
        <fullName evidence="2">Uncharacterized protein</fullName>
    </submittedName>
</protein>
<evidence type="ECO:0000256" key="1">
    <source>
        <dbReference type="SAM" id="MobiDB-lite"/>
    </source>
</evidence>
<reference evidence="3" key="1">
    <citation type="submission" date="2014-08" db="EMBL/GenBank/DDBJ databases">
        <authorList>
            <person name="Moulin L."/>
        </authorList>
    </citation>
    <scope>NUCLEOTIDE SEQUENCE [LARGE SCALE GENOMIC DNA]</scope>
</reference>
<dbReference type="AlphaFoldDB" id="A0A090EDV2"/>